<organism evidence="13">
    <name type="scientific">Arcella intermedia</name>
    <dbReference type="NCBI Taxonomy" id="1963864"/>
    <lineage>
        <taxon>Eukaryota</taxon>
        <taxon>Amoebozoa</taxon>
        <taxon>Tubulinea</taxon>
        <taxon>Elardia</taxon>
        <taxon>Arcellinida</taxon>
        <taxon>Sphaerothecina</taxon>
        <taxon>Arcellidae</taxon>
        <taxon>Arcella</taxon>
    </lineage>
</organism>
<dbReference type="GO" id="GO:0071528">
    <property type="term" value="P:tRNA re-export from nucleus"/>
    <property type="evidence" value="ECO:0007669"/>
    <property type="project" value="UniProtKB-UniRule"/>
</dbReference>
<evidence type="ECO:0000256" key="10">
    <source>
        <dbReference type="RuleBase" id="RU366037"/>
    </source>
</evidence>
<evidence type="ECO:0000256" key="3">
    <source>
        <dbReference type="ARBA" id="ARBA00022448"/>
    </source>
</evidence>
<evidence type="ECO:0000256" key="8">
    <source>
        <dbReference type="ARBA" id="ARBA00029784"/>
    </source>
</evidence>
<dbReference type="InterPro" id="IPR011989">
    <property type="entry name" value="ARM-like"/>
</dbReference>
<keyword evidence="7 10" id="KW-0539">Nucleus</keyword>
<keyword evidence="6 10" id="KW-0694">RNA-binding</keyword>
<dbReference type="InterPro" id="IPR040017">
    <property type="entry name" value="XPOT"/>
</dbReference>
<dbReference type="GO" id="GO:0005737">
    <property type="term" value="C:cytoplasm"/>
    <property type="evidence" value="ECO:0007669"/>
    <property type="project" value="UniProtKB-SubCell"/>
</dbReference>
<proteinExistence type="inferred from homology"/>
<evidence type="ECO:0000259" key="11">
    <source>
        <dbReference type="Pfam" id="PF08389"/>
    </source>
</evidence>
<comment type="function">
    <text evidence="10">tRNA nucleus export receptor which facilitates tRNA translocation across the nuclear pore complex.</text>
</comment>
<accession>A0A6B2KXF3</accession>
<evidence type="ECO:0000313" key="13">
    <source>
        <dbReference type="EMBL" id="NDV29305.1"/>
    </source>
</evidence>
<dbReference type="GO" id="GO:0016363">
    <property type="term" value="C:nuclear matrix"/>
    <property type="evidence" value="ECO:0007669"/>
    <property type="project" value="TreeGrafter"/>
</dbReference>
<dbReference type="PANTHER" id="PTHR15952">
    <property type="entry name" value="EXPORTIN-T/LOS1"/>
    <property type="match status" value="1"/>
</dbReference>
<feature type="domain" description="Exportin-1/Importin-beta-like" evidence="11">
    <location>
        <begin position="99"/>
        <end position="248"/>
    </location>
</feature>
<dbReference type="Pfam" id="PF19282">
    <property type="entry name" value="Exportin-T"/>
    <property type="match status" value="1"/>
</dbReference>
<evidence type="ECO:0000256" key="6">
    <source>
        <dbReference type="ARBA" id="ARBA00022884"/>
    </source>
</evidence>
<keyword evidence="3 10" id="KW-0813">Transport</keyword>
<name>A0A6B2KXF3_9EUKA</name>
<evidence type="ECO:0000256" key="5">
    <source>
        <dbReference type="ARBA" id="ARBA00022555"/>
    </source>
</evidence>
<dbReference type="GO" id="GO:0000049">
    <property type="term" value="F:tRNA binding"/>
    <property type="evidence" value="ECO:0007669"/>
    <property type="project" value="UniProtKB-UniRule"/>
</dbReference>
<evidence type="ECO:0000256" key="9">
    <source>
        <dbReference type="ARBA" id="ARBA00032199"/>
    </source>
</evidence>
<evidence type="ECO:0000256" key="1">
    <source>
        <dbReference type="ARBA" id="ARBA00004496"/>
    </source>
</evidence>
<dbReference type="Gene3D" id="1.25.10.10">
    <property type="entry name" value="Leucine-rich Repeat Variant"/>
    <property type="match status" value="1"/>
</dbReference>
<keyword evidence="4 10" id="KW-0963">Cytoplasm</keyword>
<dbReference type="Pfam" id="PF08389">
    <property type="entry name" value="Xpo1"/>
    <property type="match status" value="1"/>
</dbReference>
<dbReference type="AlphaFoldDB" id="A0A6B2KXF3"/>
<dbReference type="EMBL" id="GIBP01000336">
    <property type="protein sequence ID" value="NDV29305.1"/>
    <property type="molecule type" value="Transcribed_RNA"/>
</dbReference>
<dbReference type="PANTHER" id="PTHR15952:SF11">
    <property type="entry name" value="EXPORTIN-T"/>
    <property type="match status" value="1"/>
</dbReference>
<evidence type="ECO:0000256" key="7">
    <source>
        <dbReference type="ARBA" id="ARBA00023242"/>
    </source>
</evidence>
<dbReference type="GO" id="GO:0031267">
    <property type="term" value="F:small GTPase binding"/>
    <property type="evidence" value="ECO:0007669"/>
    <property type="project" value="InterPro"/>
</dbReference>
<feature type="domain" description="Exportin-T C-terminal" evidence="12">
    <location>
        <begin position="318"/>
        <end position="953"/>
    </location>
</feature>
<protein>
    <recommendedName>
        <fullName evidence="2 10">Exportin-T</fullName>
    </recommendedName>
    <alternativeName>
        <fullName evidence="8 10">Exportin(tRNA)</fullName>
    </alternativeName>
    <alternativeName>
        <fullName evidence="9 10">tRNA exportin</fullName>
    </alternativeName>
</protein>
<dbReference type="InterPro" id="IPR016024">
    <property type="entry name" value="ARM-type_fold"/>
</dbReference>
<sequence>MDRAILCSMDRSQNPQLVESAMQYINHIKAMPDTWKLCGVKIFSSEIEHTTFFCFQVLQEVIQKRFAELSGQERIDLRACLITYLKQKLCNPTVKTTFFIRNKYAQVLVLLFKMEYPENWPTFFDDWLSMVNSDQTGMVTDVFMRVLLAIDQEIASREVERKKLENEKCTLIKDYMRETANPKIVETWHKILRNSHLNNVDLSLLVLENIKNYIAWIDIKLVANEPMLLLFVQLLSSVKLREQVMDCLSEIISKGMGKNEKLTLMKTLRLKQLVEMIPFTDDDEIIDFLIKTSKLVNLMGIESLEAIQDEKVTDKIFAQSVLDEAIELIFKFMNHKDDEVSQQTHMFVTQYLQYLKRSQKQAEISEKHVIQLQNFLQIIANRLEYDDDFNFDKRDEYEEDFLSFRKDLGNLFKSITLLHPTLTGKFISQLVNFIDQLPEASIPLPPTAYKIEVALHLFWRMGEALPENLIQQIKPFIVSSIHMFTRKNLAGHPHRVVSGMYFDIVHRYAKFLGGDIETLKPVLVSILDNRGIRHHHPAVRAKCCDVFMRLSRSLRSELTPLLPLIISTVKDLITFPESGLLLDIDDRLNLFEGLGVLVGYLIAQPSPKSLAELEVHMENLLKPLIDHIQIIVTQELWNKDTQEFPKYTTWLSELIEATATFSKGFPSCTDKPNIIIEKYYTKTLELVLTTLQKVQFPVTRLLRDKSILFMHRMMQCLGSPILTYLPLIISVFIVNCEIAEMMQFLILINQLLSTFKEKVSEILDALFLPLVNKIFSILSAASNQLVSPRSEEERELNDLKKQYYQFLNSIFLNNLVTIFLSPTNAPKFQDIFQTIVDGCKNFPDPNIQKISFNMLRKFMSNTPIYLPFKQIFVSNMNGIGIQSMVKISFEVPWDPRFNLDDAVTATVFVEICSLLIDIYTFSGNSFIEYLCQGVLPSLNCPPEFIYSFIEIFKVPKPSPRDLKNLIRAYLIQRRNTK</sequence>
<evidence type="ECO:0000256" key="2">
    <source>
        <dbReference type="ARBA" id="ARBA00018928"/>
    </source>
</evidence>
<dbReference type="SUPFAM" id="SSF48371">
    <property type="entry name" value="ARM repeat"/>
    <property type="match status" value="1"/>
</dbReference>
<comment type="similarity">
    <text evidence="10">Belongs to the exportin family.</text>
</comment>
<keyword evidence="5 10" id="KW-0820">tRNA-binding</keyword>
<dbReference type="InterPro" id="IPR013598">
    <property type="entry name" value="Exportin-1/Importin-b-like"/>
</dbReference>
<evidence type="ECO:0000259" key="12">
    <source>
        <dbReference type="Pfam" id="PF19282"/>
    </source>
</evidence>
<dbReference type="InterPro" id="IPR045546">
    <property type="entry name" value="Exportin-T_C"/>
</dbReference>
<comment type="subcellular location">
    <subcellularLocation>
        <location evidence="1 10">Cytoplasm</location>
    </subcellularLocation>
    <subcellularLocation>
        <location evidence="10">Nucleus</location>
    </subcellularLocation>
    <text evidence="10">Shuttles between the nucleus and the cytoplasm.</text>
</comment>
<reference evidence="13" key="1">
    <citation type="journal article" date="2020" name="J. Eukaryot. Microbiol.">
        <title>De novo Sequencing, Assembly and Annotation of the Transcriptome for the Free-Living Testate Amoeba Arcella intermedia.</title>
        <authorList>
            <person name="Ribeiro G.M."/>
            <person name="Porfirio-Sousa A.L."/>
            <person name="Maurer-Alcala X.X."/>
            <person name="Katz L.A."/>
            <person name="Lahr D.J.G."/>
        </authorList>
    </citation>
    <scope>NUCLEOTIDE SEQUENCE</scope>
</reference>
<evidence type="ECO:0000256" key="4">
    <source>
        <dbReference type="ARBA" id="ARBA00022490"/>
    </source>
</evidence>
<dbReference type="GO" id="GO:0005643">
    <property type="term" value="C:nuclear pore"/>
    <property type="evidence" value="ECO:0007669"/>
    <property type="project" value="TreeGrafter"/>
</dbReference>